<feature type="non-terminal residue" evidence="2">
    <location>
        <position position="1"/>
    </location>
</feature>
<organism evidence="2 3">
    <name type="scientific">Polarella glacialis</name>
    <name type="common">Dinoflagellate</name>
    <dbReference type="NCBI Taxonomy" id="89957"/>
    <lineage>
        <taxon>Eukaryota</taxon>
        <taxon>Sar</taxon>
        <taxon>Alveolata</taxon>
        <taxon>Dinophyceae</taxon>
        <taxon>Suessiales</taxon>
        <taxon>Suessiaceae</taxon>
        <taxon>Polarella</taxon>
    </lineage>
</organism>
<gene>
    <name evidence="2" type="ORF">PGLA2088_LOCUS36627</name>
</gene>
<evidence type="ECO:0000313" key="3">
    <source>
        <dbReference type="Proteomes" id="UP000626109"/>
    </source>
</evidence>
<evidence type="ECO:0000313" key="2">
    <source>
        <dbReference type="EMBL" id="CAE8711711.1"/>
    </source>
</evidence>
<feature type="compositionally biased region" description="Gly residues" evidence="1">
    <location>
        <begin position="135"/>
        <end position="156"/>
    </location>
</feature>
<protein>
    <submittedName>
        <fullName evidence="2">Uncharacterized protein</fullName>
    </submittedName>
</protein>
<feature type="region of interest" description="Disordered" evidence="1">
    <location>
        <begin position="85"/>
        <end position="181"/>
    </location>
</feature>
<evidence type="ECO:0000256" key="1">
    <source>
        <dbReference type="SAM" id="MobiDB-lite"/>
    </source>
</evidence>
<dbReference type="EMBL" id="CAJNNW010032203">
    <property type="protein sequence ID" value="CAE8711711.1"/>
    <property type="molecule type" value="Genomic_DNA"/>
</dbReference>
<feature type="compositionally biased region" description="Low complexity" evidence="1">
    <location>
        <begin position="88"/>
        <end position="105"/>
    </location>
</feature>
<sequence>SKLSAFWPSPSPPDGDISSGHTWLMLAIQWLAMGCMRHPPQQRKTKFGASAISFTGFLLDPWAAAASHLKDDWDQAQRAADNWDRVRQPGNHDQNQNQGQGQQPGNQGGSWDQNAYPADGGIRMPSGARNYQPSTGGGSQPDTGKGGGKQGPGTSKGGAMEKGRTGRGGTTFPPLHRQSEASNLPGYIQPLVTDWGFHSAYLVDTRDATHHFKGRVLDPWNHIFPEVALKNRLNGAQRNGPDGSSTGLSFGQGMYVPWNLAKSTDVYSIKTNLSLALEEMITGASWGDDIRTLVASEAFKRMEVPKMSNRTGTNMDLKIRYNNKLFLIHFVLKAYQGDKNMSKEVRLTICAYSFILNGPMHALGPLGKCYKLGYPSIHFEFCRQLVADSESMGIDERRFSSQFRDHTNRLELKGMRAAAARVEGPDPIWQYAQLALIHEHWKNPEDRDEIDKETGETRNIQAVTDSRMVGAEVDRYAKTRYKELAAPDQPQKLNVHMCVEHEQLHAGASEGTVRALAIPDVARTNLKTVNAASLKQDGAELTSGVNIRLATDEPKWVGDWTTPLDSSEADSRTGPDIAEVTEPTEVTCKAGHMTPPESPR</sequence>
<proteinExistence type="predicted"/>
<accession>A0A813KSD6</accession>
<dbReference type="AlphaFoldDB" id="A0A813KSD6"/>
<comment type="caution">
    <text evidence="2">The sequence shown here is derived from an EMBL/GenBank/DDBJ whole genome shotgun (WGS) entry which is preliminary data.</text>
</comment>
<dbReference type="Proteomes" id="UP000626109">
    <property type="component" value="Unassembled WGS sequence"/>
</dbReference>
<reference evidence="2" key="1">
    <citation type="submission" date="2021-02" db="EMBL/GenBank/DDBJ databases">
        <authorList>
            <person name="Dougan E. K."/>
            <person name="Rhodes N."/>
            <person name="Thang M."/>
            <person name="Chan C."/>
        </authorList>
    </citation>
    <scope>NUCLEOTIDE SEQUENCE</scope>
</reference>
<name>A0A813KSD6_POLGL</name>